<sequence length="94" mass="10920">MYLVSVLRSWARQGGGRSVKKAHYLSRIERLIIDGTSSHMYTTCQHPFIEEGTVSFVYQQLSKRVPHRCVHGIGMAIQYESDHRGFGRYFAWSR</sequence>
<accession>A0A4Y7TWP2</accession>
<organism evidence="1 2">
    <name type="scientific">Coprinellus micaceus</name>
    <name type="common">Glistening ink-cap mushroom</name>
    <name type="synonym">Coprinus micaceus</name>
    <dbReference type="NCBI Taxonomy" id="71717"/>
    <lineage>
        <taxon>Eukaryota</taxon>
        <taxon>Fungi</taxon>
        <taxon>Dikarya</taxon>
        <taxon>Basidiomycota</taxon>
        <taxon>Agaricomycotina</taxon>
        <taxon>Agaricomycetes</taxon>
        <taxon>Agaricomycetidae</taxon>
        <taxon>Agaricales</taxon>
        <taxon>Agaricineae</taxon>
        <taxon>Psathyrellaceae</taxon>
        <taxon>Coprinellus</taxon>
    </lineage>
</organism>
<protein>
    <submittedName>
        <fullName evidence="1">Uncharacterized protein</fullName>
    </submittedName>
</protein>
<keyword evidence="2" id="KW-1185">Reference proteome</keyword>
<dbReference type="AlphaFoldDB" id="A0A4Y7TWP2"/>
<comment type="caution">
    <text evidence="1">The sequence shown here is derived from an EMBL/GenBank/DDBJ whole genome shotgun (WGS) entry which is preliminary data.</text>
</comment>
<proteinExistence type="predicted"/>
<evidence type="ECO:0000313" key="2">
    <source>
        <dbReference type="Proteomes" id="UP000298030"/>
    </source>
</evidence>
<dbReference type="Proteomes" id="UP000298030">
    <property type="component" value="Unassembled WGS sequence"/>
</dbReference>
<name>A0A4Y7TWP2_COPMI</name>
<gene>
    <name evidence="1" type="ORF">FA13DRAFT_718805</name>
</gene>
<reference evidence="1 2" key="1">
    <citation type="journal article" date="2019" name="Nat. Ecol. Evol.">
        <title>Megaphylogeny resolves global patterns of mushroom evolution.</title>
        <authorList>
            <person name="Varga T."/>
            <person name="Krizsan K."/>
            <person name="Foldi C."/>
            <person name="Dima B."/>
            <person name="Sanchez-Garcia M."/>
            <person name="Sanchez-Ramirez S."/>
            <person name="Szollosi G.J."/>
            <person name="Szarkandi J.G."/>
            <person name="Papp V."/>
            <person name="Albert L."/>
            <person name="Andreopoulos W."/>
            <person name="Angelini C."/>
            <person name="Antonin V."/>
            <person name="Barry K.W."/>
            <person name="Bougher N.L."/>
            <person name="Buchanan P."/>
            <person name="Buyck B."/>
            <person name="Bense V."/>
            <person name="Catcheside P."/>
            <person name="Chovatia M."/>
            <person name="Cooper J."/>
            <person name="Damon W."/>
            <person name="Desjardin D."/>
            <person name="Finy P."/>
            <person name="Geml J."/>
            <person name="Haridas S."/>
            <person name="Hughes K."/>
            <person name="Justo A."/>
            <person name="Karasinski D."/>
            <person name="Kautmanova I."/>
            <person name="Kiss B."/>
            <person name="Kocsube S."/>
            <person name="Kotiranta H."/>
            <person name="LaButti K.M."/>
            <person name="Lechner B.E."/>
            <person name="Liimatainen K."/>
            <person name="Lipzen A."/>
            <person name="Lukacs Z."/>
            <person name="Mihaltcheva S."/>
            <person name="Morgado L.N."/>
            <person name="Niskanen T."/>
            <person name="Noordeloos M.E."/>
            <person name="Ohm R.A."/>
            <person name="Ortiz-Santana B."/>
            <person name="Ovrebo C."/>
            <person name="Racz N."/>
            <person name="Riley R."/>
            <person name="Savchenko A."/>
            <person name="Shiryaev A."/>
            <person name="Soop K."/>
            <person name="Spirin V."/>
            <person name="Szebenyi C."/>
            <person name="Tomsovsky M."/>
            <person name="Tulloss R.E."/>
            <person name="Uehling J."/>
            <person name="Grigoriev I.V."/>
            <person name="Vagvolgyi C."/>
            <person name="Papp T."/>
            <person name="Martin F.M."/>
            <person name="Miettinen O."/>
            <person name="Hibbett D.S."/>
            <person name="Nagy L.G."/>
        </authorList>
    </citation>
    <scope>NUCLEOTIDE SEQUENCE [LARGE SCALE GENOMIC DNA]</scope>
    <source>
        <strain evidence="1 2">FP101781</strain>
    </source>
</reference>
<evidence type="ECO:0000313" key="1">
    <source>
        <dbReference type="EMBL" id="TEB38042.1"/>
    </source>
</evidence>
<dbReference type="EMBL" id="QPFP01000003">
    <property type="protein sequence ID" value="TEB38042.1"/>
    <property type="molecule type" value="Genomic_DNA"/>
</dbReference>